<accession>A0ABX6EWK8</accession>
<feature type="coiled-coil region" evidence="7">
    <location>
        <begin position="106"/>
        <end position="185"/>
    </location>
</feature>
<reference evidence="9 10" key="1">
    <citation type="submission" date="2016-03" db="EMBL/GenBank/DDBJ databases">
        <title>How can Kluyveromyces marxianus grow so fast - potential evolutionary course in Saccharomyces Complex revealed by comparative genomics.</title>
        <authorList>
            <person name="Mo W."/>
            <person name="Lu W."/>
            <person name="Yang X."/>
            <person name="Qi J."/>
            <person name="Lv H."/>
        </authorList>
    </citation>
    <scope>NUCLEOTIDE SEQUENCE [LARGE SCALE GENOMIC DNA]</scope>
    <source>
        <strain evidence="9 10">FIM1</strain>
    </source>
</reference>
<keyword evidence="6" id="KW-0206">Cytoskeleton</keyword>
<keyword evidence="3" id="KW-0493">Microtubule</keyword>
<dbReference type="InterPro" id="IPR036859">
    <property type="entry name" value="CAP-Gly_dom_sf"/>
</dbReference>
<evidence type="ECO:0000256" key="2">
    <source>
        <dbReference type="ARBA" id="ARBA00022490"/>
    </source>
</evidence>
<feature type="coiled-coil region" evidence="7">
    <location>
        <begin position="220"/>
        <end position="362"/>
    </location>
</feature>
<dbReference type="PANTHER" id="PTHR18916:SF6">
    <property type="entry name" value="DYNACTIN SUBUNIT 1"/>
    <property type="match status" value="1"/>
</dbReference>
<dbReference type="Gene3D" id="2.30.30.190">
    <property type="entry name" value="CAP Gly-rich-like domain"/>
    <property type="match status" value="1"/>
</dbReference>
<dbReference type="EMBL" id="CP015056">
    <property type="protein sequence ID" value="QGN15472.1"/>
    <property type="molecule type" value="Genomic_DNA"/>
</dbReference>
<keyword evidence="10" id="KW-1185">Reference proteome</keyword>
<evidence type="ECO:0000256" key="5">
    <source>
        <dbReference type="ARBA" id="ARBA00023054"/>
    </source>
</evidence>
<dbReference type="PROSITE" id="PS00845">
    <property type="entry name" value="CAP_GLY_1"/>
    <property type="match status" value="1"/>
</dbReference>
<keyword evidence="4" id="KW-0243">Dynein</keyword>
<evidence type="ECO:0000313" key="10">
    <source>
        <dbReference type="Proteomes" id="UP000422736"/>
    </source>
</evidence>
<dbReference type="InterPro" id="IPR000938">
    <property type="entry name" value="CAP-Gly_domain"/>
</dbReference>
<evidence type="ECO:0000256" key="7">
    <source>
        <dbReference type="SAM" id="Coils"/>
    </source>
</evidence>
<evidence type="ECO:0000313" key="9">
    <source>
        <dbReference type="EMBL" id="QGN15472.1"/>
    </source>
</evidence>
<evidence type="ECO:0000256" key="6">
    <source>
        <dbReference type="ARBA" id="ARBA00023212"/>
    </source>
</evidence>
<evidence type="ECO:0000256" key="3">
    <source>
        <dbReference type="ARBA" id="ARBA00022701"/>
    </source>
</evidence>
<feature type="coiled-coil region" evidence="7">
    <location>
        <begin position="586"/>
        <end position="620"/>
    </location>
</feature>
<dbReference type="PANTHER" id="PTHR18916">
    <property type="entry name" value="DYNACTIN 1-RELATED MICROTUBULE-BINDING"/>
    <property type="match status" value="1"/>
</dbReference>
<sequence length="829" mass="95316">MNEVGIQIGDRVLVRNLSGTVRFIGETEFATGVWIGVELDDPVGKNDGSVQGVRYFELADDKKGAMFGIFSKYEEVRKLYPMSSSTPSPPSSASASTDTARLKKIIGKLEDKLLSMRTQCKTLEEQVSKATAEQSRMYLLENQLEKLTLERDDAEQRNDILLSELEQLASAHEEALKELNQYKEEVLMRRAADSDLNLEELDSLDSGTLLKQSKLMAVALSKLQLDLSKMQSQCEDLQKLNDTLGAQTQEYISTIETLEKNLSESKISLEDLQQQFEASGNSSLIIESLTTENHILASEVESLKQELDSIKQKRSEDEELETLYKEIEKELNLQIHTLQDNLSNDEALISSLKNENETLIQELKSMHKGTESPLPNHSATAVSSDIEKLQAEIAALKFQNRELEFESGVSAHKLSYVKFDEKIDRLSQIKYICEEDFKITQDPIEACKTQLVLIYYYWLIHFDIDTTLCDKKLDINAFVKCVKENKPLGLNIETIQEPNMNISNPKVIFAAINEFINGFIDSLLSYDLKIDEHDHEKVRLQYSQFQDIHKYCAKKLKEYEEFEGDVLADTNLHPMYLQFVQMVLHLKNEDDNLNKFKQNLESLSINMTAYEKETDNKENTSNSKEFEEQINYLQHTMMEKDQLIEELQLKIKVFDSKFARNEEMELTISDLKNELAVAKAKILNLQEELSNINEEHQQFLLKVRNEKYDQNNLIVTPSIQKLQEQKESFDRAALLSEIAELRRVVILREKKSSLEWTMSPLERNLQSSTKVLFQDFNNLANVMSYCIDLSNNQLETKSVTIQRHRLVSLNENLESSFAYIRGMLNSTTY</sequence>
<dbReference type="SUPFAM" id="SSF74924">
    <property type="entry name" value="Cap-Gly domain"/>
    <property type="match status" value="1"/>
</dbReference>
<keyword evidence="2" id="KW-0963">Cytoplasm</keyword>
<dbReference type="SMART" id="SM01052">
    <property type="entry name" value="CAP_GLY"/>
    <property type="match status" value="1"/>
</dbReference>
<keyword evidence="5 7" id="KW-0175">Coiled coil</keyword>
<organism evidence="9 10">
    <name type="scientific">Kluyveromyces marxianus</name>
    <name type="common">Yeast</name>
    <name type="synonym">Candida kefyr</name>
    <dbReference type="NCBI Taxonomy" id="4911"/>
    <lineage>
        <taxon>Eukaryota</taxon>
        <taxon>Fungi</taxon>
        <taxon>Dikarya</taxon>
        <taxon>Ascomycota</taxon>
        <taxon>Saccharomycotina</taxon>
        <taxon>Saccharomycetes</taxon>
        <taxon>Saccharomycetales</taxon>
        <taxon>Saccharomycetaceae</taxon>
        <taxon>Kluyveromyces</taxon>
    </lineage>
</organism>
<evidence type="ECO:0000259" key="8">
    <source>
        <dbReference type="PROSITE" id="PS50245"/>
    </source>
</evidence>
<dbReference type="Pfam" id="PF01302">
    <property type="entry name" value="CAP_GLY"/>
    <property type="match status" value="1"/>
</dbReference>
<protein>
    <submittedName>
        <fullName evidence="9">Protein NIP100</fullName>
    </submittedName>
</protein>
<reference evidence="9 10" key="2">
    <citation type="submission" date="2019-11" db="EMBL/GenBank/DDBJ databases">
        <authorList>
            <person name="Lu H."/>
        </authorList>
    </citation>
    <scope>NUCLEOTIDE SEQUENCE [LARGE SCALE GENOMIC DNA]</scope>
    <source>
        <strain evidence="9 10">FIM1</strain>
    </source>
</reference>
<evidence type="ECO:0000256" key="1">
    <source>
        <dbReference type="ARBA" id="ARBA00004186"/>
    </source>
</evidence>
<name>A0ABX6EWK8_KLUMA</name>
<proteinExistence type="predicted"/>
<gene>
    <name evidence="9" type="primary">NIP100</name>
    <name evidence="9" type="ORF">FIM1_2163</name>
</gene>
<evidence type="ECO:0000256" key="4">
    <source>
        <dbReference type="ARBA" id="ARBA00023017"/>
    </source>
</evidence>
<feature type="coiled-coil region" evidence="7">
    <location>
        <begin position="661"/>
        <end position="702"/>
    </location>
</feature>
<comment type="subcellular location">
    <subcellularLocation>
        <location evidence="1">Cytoplasm</location>
        <location evidence="1">Cytoskeleton</location>
        <location evidence="1">Spindle</location>
    </subcellularLocation>
</comment>
<dbReference type="PROSITE" id="PS50245">
    <property type="entry name" value="CAP_GLY_2"/>
    <property type="match status" value="1"/>
</dbReference>
<dbReference type="Proteomes" id="UP000422736">
    <property type="component" value="Chromosome 3"/>
</dbReference>
<feature type="domain" description="CAP-Gly" evidence="8">
    <location>
        <begin position="25"/>
        <end position="72"/>
    </location>
</feature>